<evidence type="ECO:0000313" key="3">
    <source>
        <dbReference type="Proteomes" id="UP000664132"/>
    </source>
</evidence>
<feature type="compositionally biased region" description="Polar residues" evidence="1">
    <location>
        <begin position="266"/>
        <end position="283"/>
    </location>
</feature>
<dbReference type="EMBL" id="JAFJYH010000336">
    <property type="protein sequence ID" value="KAG4413042.1"/>
    <property type="molecule type" value="Genomic_DNA"/>
</dbReference>
<feature type="region of interest" description="Disordered" evidence="1">
    <location>
        <begin position="369"/>
        <end position="442"/>
    </location>
</feature>
<dbReference type="AlphaFoldDB" id="A0A8H7T5Y2"/>
<reference evidence="2" key="1">
    <citation type="submission" date="2021-02" db="EMBL/GenBank/DDBJ databases">
        <title>Genome sequence Cadophora malorum strain M34.</title>
        <authorList>
            <person name="Stefanovic E."/>
            <person name="Vu D."/>
            <person name="Scully C."/>
            <person name="Dijksterhuis J."/>
            <person name="Roader J."/>
            <person name="Houbraken J."/>
        </authorList>
    </citation>
    <scope>NUCLEOTIDE SEQUENCE</scope>
    <source>
        <strain evidence="2">M34</strain>
    </source>
</reference>
<feature type="compositionally biased region" description="Polar residues" evidence="1">
    <location>
        <begin position="432"/>
        <end position="442"/>
    </location>
</feature>
<feature type="compositionally biased region" description="Polar residues" evidence="1">
    <location>
        <begin position="161"/>
        <end position="180"/>
    </location>
</feature>
<feature type="compositionally biased region" description="Polar residues" evidence="1">
    <location>
        <begin position="223"/>
        <end position="238"/>
    </location>
</feature>
<evidence type="ECO:0000256" key="1">
    <source>
        <dbReference type="SAM" id="MobiDB-lite"/>
    </source>
</evidence>
<proteinExistence type="predicted"/>
<sequence length="442" mass="50379">MPAPHDQRFCILFKFAQQKNRHTDQQLLALFESALEQVLKDEPNLAEDEAIPKAMRSWCHSLIPEEGTPEFLSEDVHLKRPPRYGDAVVVPSQAKGTFWWNRKTKKVQWVWWDPDPSRTGQILHTEPQSTIGHPSEGQYSSKIVIKTEPRDNEDEMENVVSSGIGQTGANRSRLGSTLPESTERSDHIRKEKENLPENSRSPNSEWSHFTPNALHQRSFSYLLTTPTPRGSRPNSINLKVTKKDKKLDNMTDNPTPAPREEEGSRSRTSYSVQPVSRSPSLVSNDSADKSIILTGTHTYNQYPTMLSFITDKALKDGWSREDCDNGWQSCLAQSRREFRDKGRAYIQYNAEMNYWCNLFPDEVFPGRDPRTGEINMSTGRELWAAQRRRRRQRGQKDDDDASDLSRTRSPFSEPPHQRARTGTMADVHANGSRANGNGTNAN</sequence>
<keyword evidence="3" id="KW-1185">Reference proteome</keyword>
<dbReference type="OrthoDB" id="3553335at2759"/>
<dbReference type="Proteomes" id="UP000664132">
    <property type="component" value="Unassembled WGS sequence"/>
</dbReference>
<organism evidence="2 3">
    <name type="scientific">Cadophora malorum</name>
    <dbReference type="NCBI Taxonomy" id="108018"/>
    <lineage>
        <taxon>Eukaryota</taxon>
        <taxon>Fungi</taxon>
        <taxon>Dikarya</taxon>
        <taxon>Ascomycota</taxon>
        <taxon>Pezizomycotina</taxon>
        <taxon>Leotiomycetes</taxon>
        <taxon>Helotiales</taxon>
        <taxon>Ploettnerulaceae</taxon>
        <taxon>Cadophora</taxon>
    </lineage>
</organism>
<evidence type="ECO:0000313" key="2">
    <source>
        <dbReference type="EMBL" id="KAG4413042.1"/>
    </source>
</evidence>
<feature type="region of interest" description="Disordered" evidence="1">
    <location>
        <begin position="161"/>
        <end position="209"/>
    </location>
</feature>
<feature type="compositionally biased region" description="Polar residues" evidence="1">
    <location>
        <begin position="196"/>
        <end position="209"/>
    </location>
</feature>
<accession>A0A8H7T5Y2</accession>
<feature type="region of interest" description="Disordered" evidence="1">
    <location>
        <begin position="223"/>
        <end position="283"/>
    </location>
</feature>
<name>A0A8H7T5Y2_9HELO</name>
<comment type="caution">
    <text evidence="2">The sequence shown here is derived from an EMBL/GenBank/DDBJ whole genome shotgun (WGS) entry which is preliminary data.</text>
</comment>
<gene>
    <name evidence="2" type="ORF">IFR04_013806</name>
</gene>
<feature type="compositionally biased region" description="Basic and acidic residues" evidence="1">
    <location>
        <begin position="181"/>
        <end position="195"/>
    </location>
</feature>
<protein>
    <submittedName>
        <fullName evidence="2">Uncharacterized protein</fullName>
    </submittedName>
</protein>